<name>A0ABR2HY09_9EUKA</name>
<gene>
    <name evidence="1" type="ORF">M9Y10_016527</name>
</gene>
<reference evidence="1 2" key="1">
    <citation type="submission" date="2024-04" db="EMBL/GenBank/DDBJ databases">
        <title>Tritrichomonas musculus Genome.</title>
        <authorList>
            <person name="Alves-Ferreira E."/>
            <person name="Grigg M."/>
            <person name="Lorenzi H."/>
            <person name="Galac M."/>
        </authorList>
    </citation>
    <scope>NUCLEOTIDE SEQUENCE [LARGE SCALE GENOMIC DNA]</scope>
    <source>
        <strain evidence="1 2">EAF2021</strain>
    </source>
</reference>
<comment type="caution">
    <text evidence="1">The sequence shown here is derived from an EMBL/GenBank/DDBJ whole genome shotgun (WGS) entry which is preliminary data.</text>
</comment>
<keyword evidence="2" id="KW-1185">Reference proteome</keyword>
<proteinExistence type="predicted"/>
<organism evidence="1 2">
    <name type="scientific">Tritrichomonas musculus</name>
    <dbReference type="NCBI Taxonomy" id="1915356"/>
    <lineage>
        <taxon>Eukaryota</taxon>
        <taxon>Metamonada</taxon>
        <taxon>Parabasalia</taxon>
        <taxon>Tritrichomonadida</taxon>
        <taxon>Tritrichomonadidae</taxon>
        <taxon>Tritrichomonas</taxon>
    </lineage>
</organism>
<sequence>MAFLKSTTFKSFSTVAMTSYKNESSNDTITYNNGFIYMLIPLDYRLPPKLLHIEKWCNGNYNESLDEIAENIKNTLILNGFNVWYKSTDGDRFLSNDHELFYQNYVDRRSSIRSRFQMNRIALFSESPFMTDFENVSRILDLGNAILDTSKAGKMRNAYCLKMFTFENTIKLLREQDFIDACFFLPFASWISANFSISIDLPFRLFLFELSFQMISTFFEQFPDLKKTEYCKKLLKELRQ</sequence>
<protein>
    <submittedName>
        <fullName evidence="1">Uncharacterized protein</fullName>
    </submittedName>
</protein>
<dbReference type="Proteomes" id="UP001470230">
    <property type="component" value="Unassembled WGS sequence"/>
</dbReference>
<dbReference type="EMBL" id="JAPFFF010000021">
    <property type="protein sequence ID" value="KAK8853978.1"/>
    <property type="molecule type" value="Genomic_DNA"/>
</dbReference>
<evidence type="ECO:0000313" key="2">
    <source>
        <dbReference type="Proteomes" id="UP001470230"/>
    </source>
</evidence>
<evidence type="ECO:0000313" key="1">
    <source>
        <dbReference type="EMBL" id="KAK8853978.1"/>
    </source>
</evidence>
<accession>A0ABR2HY09</accession>